<dbReference type="EMBL" id="NAJL01000013">
    <property type="protein sequence ID" value="TKA29816.1"/>
    <property type="molecule type" value="Genomic_DNA"/>
</dbReference>
<gene>
    <name evidence="2" type="ORF">B0A50_03180</name>
</gene>
<dbReference type="AlphaFoldDB" id="A0A4U0U5V2"/>
<evidence type="ECO:0000256" key="1">
    <source>
        <dbReference type="SAM" id="MobiDB-lite"/>
    </source>
</evidence>
<name>A0A4U0U5V2_9PEZI</name>
<dbReference type="Proteomes" id="UP000308549">
    <property type="component" value="Unassembled WGS sequence"/>
</dbReference>
<reference evidence="2 3" key="1">
    <citation type="submission" date="2017-03" db="EMBL/GenBank/DDBJ databases">
        <title>Genomes of endolithic fungi from Antarctica.</title>
        <authorList>
            <person name="Coleine C."/>
            <person name="Masonjones S."/>
            <person name="Stajich J.E."/>
        </authorList>
    </citation>
    <scope>NUCLEOTIDE SEQUENCE [LARGE SCALE GENOMIC DNA]</scope>
    <source>
        <strain evidence="2 3">CCFEE 6315</strain>
    </source>
</reference>
<comment type="caution">
    <text evidence="2">The sequence shown here is derived from an EMBL/GenBank/DDBJ whole genome shotgun (WGS) entry which is preliminary data.</text>
</comment>
<organism evidence="2 3">
    <name type="scientific">Salinomyces thailandicus</name>
    <dbReference type="NCBI Taxonomy" id="706561"/>
    <lineage>
        <taxon>Eukaryota</taxon>
        <taxon>Fungi</taxon>
        <taxon>Dikarya</taxon>
        <taxon>Ascomycota</taxon>
        <taxon>Pezizomycotina</taxon>
        <taxon>Dothideomycetes</taxon>
        <taxon>Dothideomycetidae</taxon>
        <taxon>Mycosphaerellales</taxon>
        <taxon>Teratosphaeriaceae</taxon>
        <taxon>Salinomyces</taxon>
    </lineage>
</organism>
<dbReference type="OrthoDB" id="3921745at2759"/>
<keyword evidence="3" id="KW-1185">Reference proteome</keyword>
<evidence type="ECO:0000313" key="2">
    <source>
        <dbReference type="EMBL" id="TKA29816.1"/>
    </source>
</evidence>
<feature type="region of interest" description="Disordered" evidence="1">
    <location>
        <begin position="132"/>
        <end position="181"/>
    </location>
</feature>
<accession>A0A4U0U5V2</accession>
<proteinExistence type="predicted"/>
<sequence>MGHGLIMEDASGTELAAAKPHVAMPLATLHGRDEGSAPPVAEDLRIRWLMSINFLVQEAAHAQPSSVAPSKTQKTVQARGKHAGKLLNEALHRFIRVRAACPALLAEASPAPRIFSPSLARPVSCIDKVSDTVNGVNEPRRPRPPFSQKTRHCGSRSQLPPLTGSEDPQMDSPEGKRASRPAYNEQQKFFIAYMRIVRQKSWAQIGEDYAICFPEDGTPRSKGGLTSVYYRLRKEWGLPDVNDIVTETSFIDHWSVHIRALNFTQETLESMGYVEPPAGDSFWNDCFWRAWGDRDESHEITRMALSNDTGTGLMML</sequence>
<evidence type="ECO:0000313" key="3">
    <source>
        <dbReference type="Proteomes" id="UP000308549"/>
    </source>
</evidence>
<protein>
    <submittedName>
        <fullName evidence="2">Uncharacterized protein</fullName>
    </submittedName>
</protein>